<feature type="transmembrane region" description="Helical" evidence="1">
    <location>
        <begin position="82"/>
        <end position="107"/>
    </location>
</feature>
<dbReference type="Proteomes" id="UP000037069">
    <property type="component" value="Unassembled WGS sequence"/>
</dbReference>
<dbReference type="AlphaFoldDB" id="A0A0L0BPX3"/>
<gene>
    <name evidence="2" type="ORF">FF38_13925</name>
</gene>
<evidence type="ECO:0008006" key="4">
    <source>
        <dbReference type="Google" id="ProtNLM"/>
    </source>
</evidence>
<feature type="transmembrane region" description="Helical" evidence="1">
    <location>
        <begin position="119"/>
        <end position="139"/>
    </location>
</feature>
<comment type="caution">
    <text evidence="2">The sequence shown here is derived from an EMBL/GenBank/DDBJ whole genome shotgun (WGS) entry which is preliminary data.</text>
</comment>
<protein>
    <recommendedName>
        <fullName evidence="4">Transmembrane protein</fullName>
    </recommendedName>
</protein>
<proteinExistence type="predicted"/>
<keyword evidence="1" id="KW-0812">Transmembrane</keyword>
<dbReference type="EMBL" id="JRES01001642">
    <property type="protein sequence ID" value="KNC21269.1"/>
    <property type="molecule type" value="Genomic_DNA"/>
</dbReference>
<name>A0A0L0BPX3_LUCCU</name>
<feature type="transmembrane region" description="Helical" evidence="1">
    <location>
        <begin position="48"/>
        <end position="75"/>
    </location>
</feature>
<accession>A0A0L0BPX3</accession>
<evidence type="ECO:0000256" key="1">
    <source>
        <dbReference type="SAM" id="Phobius"/>
    </source>
</evidence>
<sequence>METHVFAPLFLTDTGVDAVDEVVASICRTSLVESNVDVSLMMGFLLELVIMDVVGIAAFVVAVVVVVVICLAACLAKGKRCLLLLPLLALAICIVVLAVVVVVVAAVADVAVATAEDELLLLLVAAAANTTPNISRTIFSKLKQNQLERSAFKWLVTIIAKLWSLRSTLKLLSSIALITSVKHIGILVIDRLLVKHQS</sequence>
<keyword evidence="1" id="KW-0472">Membrane</keyword>
<reference evidence="2 3" key="1">
    <citation type="journal article" date="2015" name="Nat. Commun.">
        <title>Lucilia cuprina genome unlocks parasitic fly biology to underpin future interventions.</title>
        <authorList>
            <person name="Anstead C.A."/>
            <person name="Korhonen P.K."/>
            <person name="Young N.D."/>
            <person name="Hall R.S."/>
            <person name="Jex A.R."/>
            <person name="Murali S.C."/>
            <person name="Hughes D.S."/>
            <person name="Lee S.F."/>
            <person name="Perry T."/>
            <person name="Stroehlein A.J."/>
            <person name="Ansell B.R."/>
            <person name="Breugelmans B."/>
            <person name="Hofmann A."/>
            <person name="Qu J."/>
            <person name="Dugan S."/>
            <person name="Lee S.L."/>
            <person name="Chao H."/>
            <person name="Dinh H."/>
            <person name="Han Y."/>
            <person name="Doddapaneni H.V."/>
            <person name="Worley K.C."/>
            <person name="Muzny D.M."/>
            <person name="Ioannidis P."/>
            <person name="Waterhouse R.M."/>
            <person name="Zdobnov E.M."/>
            <person name="James P.J."/>
            <person name="Bagnall N.H."/>
            <person name="Kotze A.C."/>
            <person name="Gibbs R.A."/>
            <person name="Richards S."/>
            <person name="Batterham P."/>
            <person name="Gasser R.B."/>
        </authorList>
    </citation>
    <scope>NUCLEOTIDE SEQUENCE [LARGE SCALE GENOMIC DNA]</scope>
    <source>
        <strain evidence="2 3">LS</strain>
        <tissue evidence="2">Full body</tissue>
    </source>
</reference>
<keyword evidence="3" id="KW-1185">Reference proteome</keyword>
<evidence type="ECO:0000313" key="3">
    <source>
        <dbReference type="Proteomes" id="UP000037069"/>
    </source>
</evidence>
<evidence type="ECO:0000313" key="2">
    <source>
        <dbReference type="EMBL" id="KNC21269.1"/>
    </source>
</evidence>
<keyword evidence="1" id="KW-1133">Transmembrane helix</keyword>
<organism evidence="2 3">
    <name type="scientific">Lucilia cuprina</name>
    <name type="common">Green bottle fly</name>
    <name type="synonym">Australian sheep blowfly</name>
    <dbReference type="NCBI Taxonomy" id="7375"/>
    <lineage>
        <taxon>Eukaryota</taxon>
        <taxon>Metazoa</taxon>
        <taxon>Ecdysozoa</taxon>
        <taxon>Arthropoda</taxon>
        <taxon>Hexapoda</taxon>
        <taxon>Insecta</taxon>
        <taxon>Pterygota</taxon>
        <taxon>Neoptera</taxon>
        <taxon>Endopterygota</taxon>
        <taxon>Diptera</taxon>
        <taxon>Brachycera</taxon>
        <taxon>Muscomorpha</taxon>
        <taxon>Oestroidea</taxon>
        <taxon>Calliphoridae</taxon>
        <taxon>Luciliinae</taxon>
        <taxon>Lucilia</taxon>
    </lineage>
</organism>